<dbReference type="InterPro" id="IPR036259">
    <property type="entry name" value="MFS_trans_sf"/>
</dbReference>
<feature type="transmembrane region" description="Helical" evidence="4">
    <location>
        <begin position="283"/>
        <end position="300"/>
    </location>
</feature>
<dbReference type="InterPro" id="IPR020846">
    <property type="entry name" value="MFS_dom"/>
</dbReference>
<dbReference type="Proteomes" id="UP000005723">
    <property type="component" value="Unassembled WGS sequence"/>
</dbReference>
<dbReference type="Gene3D" id="1.20.1250.20">
    <property type="entry name" value="MFS general substrate transporter like domains"/>
    <property type="match status" value="2"/>
</dbReference>
<feature type="transmembrane region" description="Helical" evidence="4">
    <location>
        <begin position="92"/>
        <end position="110"/>
    </location>
</feature>
<dbReference type="PANTHER" id="PTHR23521:SF3">
    <property type="entry name" value="MFS TRANSPORTER"/>
    <property type="match status" value="1"/>
</dbReference>
<evidence type="ECO:0000259" key="5">
    <source>
        <dbReference type="PROSITE" id="PS50850"/>
    </source>
</evidence>
<dbReference type="InterPro" id="IPR011701">
    <property type="entry name" value="MFS"/>
</dbReference>
<dbReference type="HOGENOM" id="CLU_035018_0_1_6"/>
<dbReference type="EMBL" id="ADBY01000050">
    <property type="protein sequence ID" value="EFE94939.1"/>
    <property type="molecule type" value="Genomic_DNA"/>
</dbReference>
<evidence type="ECO:0000256" key="3">
    <source>
        <dbReference type="ARBA" id="ARBA00023136"/>
    </source>
</evidence>
<dbReference type="Pfam" id="PF07690">
    <property type="entry name" value="MFS_1"/>
    <property type="match status" value="2"/>
</dbReference>
<dbReference type="GO" id="GO:0005886">
    <property type="term" value="C:plasma membrane"/>
    <property type="evidence" value="ECO:0007669"/>
    <property type="project" value="TreeGrafter"/>
</dbReference>
<keyword evidence="7" id="KW-1185">Reference proteome</keyword>
<dbReference type="STRING" id="667129.HMPREF0758_3373"/>
<feature type="transmembrane region" description="Helical" evidence="4">
    <location>
        <begin position="371"/>
        <end position="388"/>
    </location>
</feature>
<organism evidence="6 7">
    <name type="scientific">Serratia odorifera DSM 4582</name>
    <dbReference type="NCBI Taxonomy" id="667129"/>
    <lineage>
        <taxon>Bacteria</taxon>
        <taxon>Pseudomonadati</taxon>
        <taxon>Pseudomonadota</taxon>
        <taxon>Gammaproteobacteria</taxon>
        <taxon>Enterobacterales</taxon>
        <taxon>Yersiniaceae</taxon>
        <taxon>Serratia</taxon>
    </lineage>
</organism>
<dbReference type="CDD" id="cd17477">
    <property type="entry name" value="MFS_YcaD_like"/>
    <property type="match status" value="1"/>
</dbReference>
<feature type="transmembrane region" description="Helical" evidence="4">
    <location>
        <begin position="60"/>
        <end position="80"/>
    </location>
</feature>
<feature type="transmembrane region" description="Helical" evidence="4">
    <location>
        <begin position="213"/>
        <end position="231"/>
    </location>
</feature>
<dbReference type="PANTHER" id="PTHR23521">
    <property type="entry name" value="TRANSPORTER MFS SUPERFAMILY"/>
    <property type="match status" value="1"/>
</dbReference>
<dbReference type="AlphaFoldDB" id="D4E5C3"/>
<evidence type="ECO:0000256" key="4">
    <source>
        <dbReference type="SAM" id="Phobius"/>
    </source>
</evidence>
<keyword evidence="2 4" id="KW-1133">Transmembrane helix</keyword>
<feature type="transmembrane region" description="Helical" evidence="4">
    <location>
        <begin position="149"/>
        <end position="171"/>
    </location>
</feature>
<reference evidence="6 7" key="1">
    <citation type="submission" date="2010-01" db="EMBL/GenBank/DDBJ databases">
        <authorList>
            <person name="Muzny D."/>
            <person name="Qin X."/>
            <person name="Deng J."/>
            <person name="Jiang H."/>
            <person name="Liu Y."/>
            <person name="Qu J."/>
            <person name="Song X.-Z."/>
            <person name="Zhang L."/>
            <person name="Thornton R."/>
            <person name="Coyle M."/>
            <person name="Francisco L."/>
            <person name="Jackson L."/>
            <person name="Javaid M."/>
            <person name="Korchina V."/>
            <person name="Kovar C."/>
            <person name="Mata R."/>
            <person name="Mathew T."/>
            <person name="Ngo R."/>
            <person name="Nguyen L."/>
            <person name="Nguyen N."/>
            <person name="Okwuonu G."/>
            <person name="Ongeri F."/>
            <person name="Pham C."/>
            <person name="Simmons D."/>
            <person name="Wilczek-Boney K."/>
            <person name="Hale W."/>
            <person name="Jakkamsetti A."/>
            <person name="Pham P."/>
            <person name="Ruth R."/>
            <person name="San Lucas F."/>
            <person name="Warren J."/>
            <person name="Zhang J."/>
            <person name="Zhao Z."/>
            <person name="Zhou C."/>
            <person name="Zhu D."/>
            <person name="Lee S."/>
            <person name="Bess C."/>
            <person name="Blankenburg K."/>
            <person name="Forbes L."/>
            <person name="Fu Q."/>
            <person name="Gubbala S."/>
            <person name="Hirani K."/>
            <person name="Jayaseelan J.C."/>
            <person name="Lara F."/>
            <person name="Munidasa M."/>
            <person name="Palculict T."/>
            <person name="Patil S."/>
            <person name="Pu L.-L."/>
            <person name="Saada N."/>
            <person name="Tang L."/>
            <person name="Weissenberger G."/>
            <person name="Zhu Y."/>
            <person name="Hemphill L."/>
            <person name="Shang Y."/>
            <person name="Youmans B."/>
            <person name="Ayvaz T."/>
            <person name="Ross M."/>
            <person name="Santibanez J."/>
            <person name="Aqrawi P."/>
            <person name="Gross S."/>
            <person name="Joshi V."/>
            <person name="Fowler G."/>
            <person name="Nazareth L."/>
            <person name="Reid J."/>
            <person name="Worley K."/>
            <person name="Petrosino J."/>
            <person name="Highlander S."/>
            <person name="Gibbs R."/>
        </authorList>
    </citation>
    <scope>NUCLEOTIDE SEQUENCE [LARGE SCALE GENOMIC DNA]</scope>
    <source>
        <strain evidence="6 7">DSM 4582</strain>
    </source>
</reference>
<keyword evidence="1 4" id="KW-0812">Transmembrane</keyword>
<name>D4E5C3_SEROD</name>
<evidence type="ECO:0000256" key="2">
    <source>
        <dbReference type="ARBA" id="ARBA00022989"/>
    </source>
</evidence>
<dbReference type="InterPro" id="IPR047200">
    <property type="entry name" value="MFS_YcaD-like"/>
</dbReference>
<evidence type="ECO:0000313" key="7">
    <source>
        <dbReference type="Proteomes" id="UP000005723"/>
    </source>
</evidence>
<dbReference type="GO" id="GO:0022857">
    <property type="term" value="F:transmembrane transporter activity"/>
    <property type="evidence" value="ECO:0007669"/>
    <property type="project" value="InterPro"/>
</dbReference>
<evidence type="ECO:0000256" key="1">
    <source>
        <dbReference type="ARBA" id="ARBA00022692"/>
    </source>
</evidence>
<keyword evidence="3 4" id="KW-0472">Membrane</keyword>
<feature type="transmembrane region" description="Helical" evidence="4">
    <location>
        <begin position="177"/>
        <end position="201"/>
    </location>
</feature>
<proteinExistence type="predicted"/>
<feature type="transmembrane region" description="Helical" evidence="4">
    <location>
        <begin position="306"/>
        <end position="330"/>
    </location>
</feature>
<protein>
    <submittedName>
        <fullName evidence="6">Transporter, major facilitator family protein</fullName>
    </submittedName>
</protein>
<accession>D4E5C3</accession>
<feature type="transmembrane region" description="Helical" evidence="4">
    <location>
        <begin position="28"/>
        <end position="48"/>
    </location>
</feature>
<comment type="caution">
    <text evidence="6">The sequence shown here is derived from an EMBL/GenBank/DDBJ whole genome shotgun (WGS) entry which is preliminary data.</text>
</comment>
<gene>
    <name evidence="6" type="ORF">HMPREF0758_3373</name>
</gene>
<sequence>MLSVVCQRVTDHKNAKGLITVSFLRNKIGVLLAAMIFGLTYGLSAPLIAIKLANMNYSEAFIGINAALHAVGVFIVAPLLPRLCRRYSAKALMLSALLISALVLCLFPYTPIAVWFLLRLLLGAMSEIMLVVTETWLNFMAEEAVRARVLAAYTASLSCGFALGPLILASVGSNGAIAFFIGAVIALLAASVVACSAIKPLPAESHQSKPAMMYLRLAPLAVAATVLNAGLESAGMNLLSVYAMNLGWNEQSATSLISVLMIGAILLQLPIGWLADRFNRQRLIVVMAALSTLGALLWPMSLNYPWLAYTLLFVWGGVFVGIYTVMITLVGERFSGGELVGIYSLLSVAWGLGALLGPTLGGVAMAFNTHGLPLMAALMCAVFTLFTLKNMRRGV</sequence>
<dbReference type="PROSITE" id="PS50850">
    <property type="entry name" value="MFS"/>
    <property type="match status" value="1"/>
</dbReference>
<feature type="transmembrane region" description="Helical" evidence="4">
    <location>
        <begin position="251"/>
        <end position="271"/>
    </location>
</feature>
<feature type="transmembrane region" description="Helical" evidence="4">
    <location>
        <begin position="116"/>
        <end position="137"/>
    </location>
</feature>
<feature type="transmembrane region" description="Helical" evidence="4">
    <location>
        <begin position="342"/>
        <end position="365"/>
    </location>
</feature>
<dbReference type="SUPFAM" id="SSF103473">
    <property type="entry name" value="MFS general substrate transporter"/>
    <property type="match status" value="1"/>
</dbReference>
<evidence type="ECO:0000313" key="6">
    <source>
        <dbReference type="EMBL" id="EFE94939.1"/>
    </source>
</evidence>
<feature type="domain" description="Major facilitator superfamily (MFS) profile" evidence="5">
    <location>
        <begin position="22"/>
        <end position="392"/>
    </location>
</feature>